<dbReference type="EMBL" id="JABFAA010219058">
    <property type="protein sequence ID" value="MBA0701224.1"/>
    <property type="molecule type" value="Genomic_DNA"/>
</dbReference>
<dbReference type="Proteomes" id="UP000593577">
    <property type="component" value="Unassembled WGS sequence"/>
</dbReference>
<dbReference type="Gene3D" id="3.40.1810.10">
    <property type="entry name" value="Transcription factor, MADS-box"/>
    <property type="match status" value="1"/>
</dbReference>
<comment type="caution">
    <text evidence="1">The sequence shown here is derived from an EMBL/GenBank/DDBJ whole genome shotgun (WGS) entry which is preliminary data.</text>
</comment>
<dbReference type="GO" id="GO:0046983">
    <property type="term" value="F:protein dimerization activity"/>
    <property type="evidence" value="ECO:0007669"/>
    <property type="project" value="InterPro"/>
</dbReference>
<evidence type="ECO:0000313" key="1">
    <source>
        <dbReference type="EMBL" id="MBA0701224.1"/>
    </source>
</evidence>
<proteinExistence type="predicted"/>
<sequence length="106" mass="11792">MSTLCGGEILFIIFLSAGKPYSFGHPSVESVDKRFLNVSQPLNETTDAPIEAYHTGALRTRRMLVEFINLISATRDKRIVAISSMHAPVSEDVASAFHPRYRPSQQ</sequence>
<reference evidence="1 2" key="1">
    <citation type="journal article" date="2019" name="Genome Biol. Evol.">
        <title>Insights into the evolution of the New World diploid cottons (Gossypium, subgenus Houzingenia) based on genome sequencing.</title>
        <authorList>
            <person name="Grover C.E."/>
            <person name="Arick M.A. 2nd"/>
            <person name="Thrash A."/>
            <person name="Conover J.L."/>
            <person name="Sanders W.S."/>
            <person name="Peterson D.G."/>
            <person name="Frelichowski J.E."/>
            <person name="Scheffler J.A."/>
            <person name="Scheffler B.E."/>
            <person name="Wendel J.F."/>
        </authorList>
    </citation>
    <scope>NUCLEOTIDE SEQUENCE [LARGE SCALE GENOMIC DNA]</scope>
    <source>
        <strain evidence="1">185</strain>
        <tissue evidence="1">Leaf</tissue>
    </source>
</reference>
<keyword evidence="2" id="KW-1185">Reference proteome</keyword>
<evidence type="ECO:0000313" key="2">
    <source>
        <dbReference type="Proteomes" id="UP000593577"/>
    </source>
</evidence>
<protein>
    <submittedName>
        <fullName evidence="1">Uncharacterized protein</fullName>
    </submittedName>
</protein>
<dbReference type="SUPFAM" id="SSF55455">
    <property type="entry name" value="SRF-like"/>
    <property type="match status" value="1"/>
</dbReference>
<dbReference type="InterPro" id="IPR036879">
    <property type="entry name" value="TF_MADSbox_sf"/>
</dbReference>
<accession>A0A7J8YQ97</accession>
<organism evidence="1 2">
    <name type="scientific">Gossypium aridum</name>
    <name type="common">American cotton</name>
    <name type="synonym">Erioxylum aridum</name>
    <dbReference type="NCBI Taxonomy" id="34290"/>
    <lineage>
        <taxon>Eukaryota</taxon>
        <taxon>Viridiplantae</taxon>
        <taxon>Streptophyta</taxon>
        <taxon>Embryophyta</taxon>
        <taxon>Tracheophyta</taxon>
        <taxon>Spermatophyta</taxon>
        <taxon>Magnoliopsida</taxon>
        <taxon>eudicotyledons</taxon>
        <taxon>Gunneridae</taxon>
        <taxon>Pentapetalae</taxon>
        <taxon>rosids</taxon>
        <taxon>malvids</taxon>
        <taxon>Malvales</taxon>
        <taxon>Malvaceae</taxon>
        <taxon>Malvoideae</taxon>
        <taxon>Gossypium</taxon>
    </lineage>
</organism>
<gene>
    <name evidence="1" type="ORF">Goari_022627</name>
</gene>
<dbReference type="GO" id="GO:0003677">
    <property type="term" value="F:DNA binding"/>
    <property type="evidence" value="ECO:0007669"/>
    <property type="project" value="InterPro"/>
</dbReference>
<name>A0A7J8YQ97_GOSAI</name>
<dbReference type="AlphaFoldDB" id="A0A7J8YQ97"/>